<dbReference type="PANTHER" id="PTHR43877">
    <property type="entry name" value="AMINOALKYLPHOSPHONATE N-ACETYLTRANSFERASE-RELATED-RELATED"/>
    <property type="match status" value="1"/>
</dbReference>
<evidence type="ECO:0000259" key="3">
    <source>
        <dbReference type="PROSITE" id="PS51186"/>
    </source>
</evidence>
<reference evidence="4" key="2">
    <citation type="journal article" date="2021" name="Microorganisms">
        <title>Bacterial Dimethylsulfoniopropionate Biosynthesis in the East China Sea.</title>
        <authorList>
            <person name="Liu J."/>
            <person name="Zhang Y."/>
            <person name="Liu J."/>
            <person name="Zhong H."/>
            <person name="Williams B.T."/>
            <person name="Zheng Y."/>
            <person name="Curson A.R.J."/>
            <person name="Sun C."/>
            <person name="Sun H."/>
            <person name="Song D."/>
            <person name="Wagner Mackenzie B."/>
            <person name="Bermejo Martinez A."/>
            <person name="Todd J.D."/>
            <person name="Zhang X.H."/>
        </authorList>
    </citation>
    <scope>NUCLEOTIDE SEQUENCE</scope>
    <source>
        <strain evidence="4">AESS21</strain>
    </source>
</reference>
<proteinExistence type="predicted"/>
<keyword evidence="2" id="KW-0012">Acyltransferase</keyword>
<name>A0A944GSN5_9HYPH</name>
<dbReference type="SUPFAM" id="SSF55729">
    <property type="entry name" value="Acyl-CoA N-acyltransferases (Nat)"/>
    <property type="match status" value="1"/>
</dbReference>
<dbReference type="InterPro" id="IPR016181">
    <property type="entry name" value="Acyl_CoA_acyltransferase"/>
</dbReference>
<sequence>MTSTADTSPSALVRPAQKADLPQLLEMNNAAVPAVNELTLPELSDLVAEALVCLVAEVDGQPAGMLLCLTEGLDYDSRNYAWLSEHVGRFAYTDRICVAETARGQRIGEALYEALGRVPDVGNRPLVCEVNTRPENPGSLRFHKRLGFAEIGTQDHGEKAVVYLKRDPASDVKSA</sequence>
<dbReference type="PANTHER" id="PTHR43877:SF2">
    <property type="entry name" value="AMINOALKYLPHOSPHONATE N-ACETYLTRANSFERASE-RELATED"/>
    <property type="match status" value="1"/>
</dbReference>
<organism evidence="4 5">
    <name type="scientific">Roseibium polysiphoniae</name>
    <dbReference type="NCBI Taxonomy" id="2571221"/>
    <lineage>
        <taxon>Bacteria</taxon>
        <taxon>Pseudomonadati</taxon>
        <taxon>Pseudomonadota</taxon>
        <taxon>Alphaproteobacteria</taxon>
        <taxon>Hyphomicrobiales</taxon>
        <taxon>Stappiaceae</taxon>
        <taxon>Roseibium</taxon>
    </lineage>
</organism>
<dbReference type="PROSITE" id="PS51186">
    <property type="entry name" value="GNAT"/>
    <property type="match status" value="1"/>
</dbReference>
<dbReference type="RefSeq" id="WP_213216027.1">
    <property type="nucleotide sequence ID" value="NZ_QTKU01000002.1"/>
</dbReference>
<dbReference type="InterPro" id="IPR000182">
    <property type="entry name" value="GNAT_dom"/>
</dbReference>
<dbReference type="Pfam" id="PF00583">
    <property type="entry name" value="Acetyltransf_1"/>
    <property type="match status" value="1"/>
</dbReference>
<evidence type="ECO:0000256" key="2">
    <source>
        <dbReference type="ARBA" id="ARBA00023315"/>
    </source>
</evidence>
<dbReference type="GO" id="GO:0016747">
    <property type="term" value="F:acyltransferase activity, transferring groups other than amino-acyl groups"/>
    <property type="evidence" value="ECO:0007669"/>
    <property type="project" value="InterPro"/>
</dbReference>
<gene>
    <name evidence="4" type="ORF">DYI23_09745</name>
</gene>
<dbReference type="Proteomes" id="UP000705379">
    <property type="component" value="Unassembled WGS sequence"/>
</dbReference>
<dbReference type="EMBL" id="QTKU01000002">
    <property type="protein sequence ID" value="MBS8260499.1"/>
    <property type="molecule type" value="Genomic_DNA"/>
</dbReference>
<comment type="caution">
    <text evidence="4">The sequence shown here is derived from an EMBL/GenBank/DDBJ whole genome shotgun (WGS) entry which is preliminary data.</text>
</comment>
<dbReference type="AlphaFoldDB" id="A0A944GSN5"/>
<dbReference type="InterPro" id="IPR016890">
    <property type="entry name" value="UCP028520"/>
</dbReference>
<evidence type="ECO:0000256" key="1">
    <source>
        <dbReference type="ARBA" id="ARBA00022679"/>
    </source>
</evidence>
<dbReference type="CDD" id="cd04301">
    <property type="entry name" value="NAT_SF"/>
    <property type="match status" value="1"/>
</dbReference>
<protein>
    <submittedName>
        <fullName evidence="4">GNAT family N-acetyltransferase</fullName>
    </submittedName>
</protein>
<evidence type="ECO:0000313" key="4">
    <source>
        <dbReference type="EMBL" id="MBS8260499.1"/>
    </source>
</evidence>
<dbReference type="Gene3D" id="3.40.630.30">
    <property type="match status" value="1"/>
</dbReference>
<reference evidence="4" key="1">
    <citation type="submission" date="2018-08" db="EMBL/GenBank/DDBJ databases">
        <authorList>
            <person name="Jin W."/>
            <person name="Wang H."/>
            <person name="Yang Y."/>
            <person name="Li M."/>
            <person name="Liu J."/>
        </authorList>
    </citation>
    <scope>NUCLEOTIDE SEQUENCE</scope>
    <source>
        <strain evidence="4">AESS21</strain>
    </source>
</reference>
<keyword evidence="1" id="KW-0808">Transferase</keyword>
<evidence type="ECO:0000313" key="5">
    <source>
        <dbReference type="Proteomes" id="UP000705379"/>
    </source>
</evidence>
<dbReference type="InterPro" id="IPR050832">
    <property type="entry name" value="Bact_Acetyltransf"/>
</dbReference>
<feature type="domain" description="N-acetyltransferase" evidence="3">
    <location>
        <begin position="11"/>
        <end position="168"/>
    </location>
</feature>
<accession>A0A944GSN5</accession>
<dbReference type="PIRSF" id="PIRSF028520">
    <property type="entry name" value="UCP028520"/>
    <property type="match status" value="1"/>
</dbReference>